<keyword evidence="1" id="KW-1133">Transmembrane helix</keyword>
<reference evidence="3" key="1">
    <citation type="submission" date="2024-07" db="EMBL/GenBank/DDBJ databases">
        <title>Two chromosome-level genome assemblies of Korean endemic species Abeliophyllum distichum and Forsythia ovata (Oleaceae).</title>
        <authorList>
            <person name="Jang H."/>
        </authorList>
    </citation>
    <scope>NUCLEOTIDE SEQUENCE [LARGE SCALE GENOMIC DNA]</scope>
</reference>
<organism evidence="2 3">
    <name type="scientific">Forsythia ovata</name>
    <dbReference type="NCBI Taxonomy" id="205694"/>
    <lineage>
        <taxon>Eukaryota</taxon>
        <taxon>Viridiplantae</taxon>
        <taxon>Streptophyta</taxon>
        <taxon>Embryophyta</taxon>
        <taxon>Tracheophyta</taxon>
        <taxon>Spermatophyta</taxon>
        <taxon>Magnoliopsida</taxon>
        <taxon>eudicotyledons</taxon>
        <taxon>Gunneridae</taxon>
        <taxon>Pentapetalae</taxon>
        <taxon>asterids</taxon>
        <taxon>lamiids</taxon>
        <taxon>Lamiales</taxon>
        <taxon>Oleaceae</taxon>
        <taxon>Forsythieae</taxon>
        <taxon>Forsythia</taxon>
    </lineage>
</organism>
<gene>
    <name evidence="2" type="ORF">Fot_51427</name>
</gene>
<keyword evidence="3" id="KW-1185">Reference proteome</keyword>
<dbReference type="InterPro" id="IPR009577">
    <property type="entry name" value="Sm_multidrug_ex"/>
</dbReference>
<feature type="transmembrane region" description="Helical" evidence="1">
    <location>
        <begin position="60"/>
        <end position="76"/>
    </location>
</feature>
<sequence>MAGWHCSSQNTSPSKLSYFFDKPILACWLQEKHIHHSDRLEKCQAPSLRGQCDRLTRCGGWWWFLLVVGQVVSMAADRKASEYLFWVLLWAYVSLGLYAFSGDAKAATDSIRALNFGVKVANALWASGWPDEAVVFALVTLFVTAVTMEERAEGGGL</sequence>
<proteinExistence type="predicted"/>
<accession>A0ABD1PWG1</accession>
<dbReference type="PANTHER" id="PTHR36007">
    <property type="entry name" value="TRANSPORT PROTEIN-RELATED"/>
    <property type="match status" value="1"/>
</dbReference>
<protein>
    <submittedName>
        <fullName evidence="2">Uncharacterized protein</fullName>
    </submittedName>
</protein>
<keyword evidence="1" id="KW-0472">Membrane</keyword>
<dbReference type="PANTHER" id="PTHR36007:SF2">
    <property type="entry name" value="TRANSPORT PROTEIN-RELATED"/>
    <property type="match status" value="1"/>
</dbReference>
<dbReference type="Proteomes" id="UP001604277">
    <property type="component" value="Unassembled WGS sequence"/>
</dbReference>
<comment type="caution">
    <text evidence="2">The sequence shown here is derived from an EMBL/GenBank/DDBJ whole genome shotgun (WGS) entry which is preliminary data.</text>
</comment>
<evidence type="ECO:0000313" key="2">
    <source>
        <dbReference type="EMBL" id="KAL2467902.1"/>
    </source>
</evidence>
<keyword evidence="1" id="KW-0812">Transmembrane</keyword>
<dbReference type="EMBL" id="JBFOLJ010000017">
    <property type="protein sequence ID" value="KAL2467902.1"/>
    <property type="molecule type" value="Genomic_DNA"/>
</dbReference>
<name>A0ABD1PWG1_9LAMI</name>
<evidence type="ECO:0000256" key="1">
    <source>
        <dbReference type="SAM" id="Phobius"/>
    </source>
</evidence>
<dbReference type="AlphaFoldDB" id="A0ABD1PWG1"/>
<evidence type="ECO:0000313" key="3">
    <source>
        <dbReference type="Proteomes" id="UP001604277"/>
    </source>
</evidence>
<feature type="transmembrane region" description="Helical" evidence="1">
    <location>
        <begin position="83"/>
        <end position="101"/>
    </location>
</feature>